<dbReference type="RefSeq" id="WP_027463331.1">
    <property type="nucleotide sequence ID" value="NZ_BNAK01000011.1"/>
</dbReference>
<dbReference type="EMBL" id="CP021081">
    <property type="protein sequence ID" value="ASN80015.1"/>
    <property type="molecule type" value="Genomic_DNA"/>
</dbReference>
<dbReference type="Proteomes" id="UP000259030">
    <property type="component" value="Chromosome"/>
</dbReference>
<protein>
    <submittedName>
        <fullName evidence="1">Transcriptional regulator</fullName>
    </submittedName>
</protein>
<sequence length="209" mass="23721">MAGATLLDSEAGRVLLDFSRARLLAPFMARPMTIPEAARYARSSPSALAYWVRRFVDLGLLRQVGERKPHTYQAVSAEFMVDLSRTAPLDAVIAQMNQPGTDRLSHSITQQYQRISEDWMIRIYVDGNNLLRQELVPSPFPTQAALPEEIRQQLPLDTFGLIRLNRRQAKRLADALMAVVLEAFQEQSEDPNDDNYFLHIALTRDTPPE</sequence>
<evidence type="ECO:0000313" key="2">
    <source>
        <dbReference type="Proteomes" id="UP000259030"/>
    </source>
</evidence>
<gene>
    <name evidence="1" type="ORF">DFI_02450</name>
</gene>
<dbReference type="KEGG" id="dfc:DFI_02450"/>
<reference evidence="1 2" key="1">
    <citation type="submission" date="2017-05" db="EMBL/GenBank/DDBJ databases">
        <title>The complete genome sequence of Deinococcus ficus isolated from the rhizosphere of the Ficus religiosa L. in Taiwan.</title>
        <authorList>
            <person name="Wu K.-M."/>
            <person name="Liao T.-L."/>
            <person name="Liu Y.-M."/>
            <person name="Young C.-C."/>
            <person name="Tsai S.-F."/>
        </authorList>
    </citation>
    <scope>NUCLEOTIDE SEQUENCE [LARGE SCALE GENOMIC DNA]</scope>
    <source>
        <strain evidence="1 2">CC-FR2-10</strain>
    </source>
</reference>
<name>A0A221STQ6_9DEIO</name>
<accession>A0A221STQ6</accession>
<dbReference type="AlphaFoldDB" id="A0A221STQ6"/>
<proteinExistence type="predicted"/>
<keyword evidence="2" id="KW-1185">Reference proteome</keyword>
<organism evidence="1 2">
    <name type="scientific">Deinococcus ficus</name>
    <dbReference type="NCBI Taxonomy" id="317577"/>
    <lineage>
        <taxon>Bacteria</taxon>
        <taxon>Thermotogati</taxon>
        <taxon>Deinococcota</taxon>
        <taxon>Deinococci</taxon>
        <taxon>Deinococcales</taxon>
        <taxon>Deinococcaceae</taxon>
        <taxon>Deinococcus</taxon>
    </lineage>
</organism>
<evidence type="ECO:0000313" key="1">
    <source>
        <dbReference type="EMBL" id="ASN80015.1"/>
    </source>
</evidence>